<name>A0A2N8ZBC6_9VIBR</name>
<sequence>MINEPFIFVLGPLLWISLGDIRNRTISHCACGALLVFWLLFSVIHFEVEQIFHHLFIGVIALMGGFLLYSLQVWGAGDGKLLAICLLWVGDEWPETLFSIAMLGGGLAGTYLLIRRFSGVSNNLPYGVAIAMGTLYQLSV</sequence>
<dbReference type="GO" id="GO:0004190">
    <property type="term" value="F:aspartic-type endopeptidase activity"/>
    <property type="evidence" value="ECO:0007669"/>
    <property type="project" value="InterPro"/>
</dbReference>
<dbReference type="RefSeq" id="WP_172443080.1">
    <property type="nucleotide sequence ID" value="NZ_LT960611.1"/>
</dbReference>
<keyword evidence="1" id="KW-1133">Transmembrane helix</keyword>
<keyword evidence="1" id="KW-0472">Membrane</keyword>
<proteinExistence type="predicted"/>
<dbReference type="GO" id="GO:0016020">
    <property type="term" value="C:membrane"/>
    <property type="evidence" value="ECO:0007669"/>
    <property type="project" value="InterPro"/>
</dbReference>
<evidence type="ECO:0000256" key="1">
    <source>
        <dbReference type="SAM" id="Phobius"/>
    </source>
</evidence>
<accession>A0A2N8ZBC6</accession>
<evidence type="ECO:0000313" key="3">
    <source>
        <dbReference type="EMBL" id="SON49178.1"/>
    </source>
</evidence>
<organism evidence="3 4">
    <name type="scientific">Vibrio tapetis subsp. tapetis</name>
    <dbReference type="NCBI Taxonomy" id="1671868"/>
    <lineage>
        <taxon>Bacteria</taxon>
        <taxon>Pseudomonadati</taxon>
        <taxon>Pseudomonadota</taxon>
        <taxon>Gammaproteobacteria</taxon>
        <taxon>Vibrionales</taxon>
        <taxon>Vibrionaceae</taxon>
        <taxon>Vibrio</taxon>
    </lineage>
</organism>
<dbReference type="AlphaFoldDB" id="A0A2N8ZBC6"/>
<dbReference type="KEGG" id="vta:A1199"/>
<feature type="transmembrane region" description="Helical" evidence="1">
    <location>
        <begin position="96"/>
        <end position="114"/>
    </location>
</feature>
<feature type="transmembrane region" description="Helical" evidence="1">
    <location>
        <begin position="55"/>
        <end position="76"/>
    </location>
</feature>
<evidence type="ECO:0000259" key="2">
    <source>
        <dbReference type="Pfam" id="PF01478"/>
    </source>
</evidence>
<gene>
    <name evidence="3" type="ORF">VTAP4600_A1199</name>
</gene>
<dbReference type="EMBL" id="LT960611">
    <property type="protein sequence ID" value="SON49178.1"/>
    <property type="molecule type" value="Genomic_DNA"/>
</dbReference>
<dbReference type="Gene3D" id="1.20.120.1220">
    <property type="match status" value="1"/>
</dbReference>
<keyword evidence="4" id="KW-1185">Reference proteome</keyword>
<reference evidence="3 4" key="1">
    <citation type="submission" date="2017-10" db="EMBL/GenBank/DDBJ databases">
        <authorList>
            <person name="Banno H."/>
            <person name="Chua N.-H."/>
        </authorList>
    </citation>
    <scope>NUCLEOTIDE SEQUENCE [LARGE SCALE GENOMIC DNA]</scope>
    <source>
        <strain evidence="3">Vibrio tapetis CECT4600</strain>
    </source>
</reference>
<keyword evidence="1" id="KW-0812">Transmembrane</keyword>
<dbReference type="Pfam" id="PF01478">
    <property type="entry name" value="Peptidase_A24"/>
    <property type="match status" value="1"/>
</dbReference>
<protein>
    <submittedName>
        <fullName evidence="3">Putative Peptidase A24A prepilin type IV</fullName>
    </submittedName>
</protein>
<feature type="domain" description="Prepilin type IV endopeptidase peptidase" evidence="2">
    <location>
        <begin position="8"/>
        <end position="106"/>
    </location>
</feature>
<dbReference type="Proteomes" id="UP000235828">
    <property type="component" value="Chromosome A"/>
</dbReference>
<evidence type="ECO:0000313" key="4">
    <source>
        <dbReference type="Proteomes" id="UP000235828"/>
    </source>
</evidence>
<feature type="transmembrane region" description="Helical" evidence="1">
    <location>
        <begin position="25"/>
        <end position="43"/>
    </location>
</feature>
<dbReference type="InterPro" id="IPR000045">
    <property type="entry name" value="Prepilin_IV_endopep_pep"/>
</dbReference>